<dbReference type="PANTHER" id="PTHR43071">
    <property type="entry name" value="2-AMINO-4-HYDROXY-6-HYDROXYMETHYLDIHYDROPTERIDINE PYROPHOSPHOKINASE"/>
    <property type="match status" value="1"/>
</dbReference>
<dbReference type="PANTHER" id="PTHR43071:SF1">
    <property type="entry name" value="2-AMINO-4-HYDROXY-6-HYDROXYMETHYLDIHYDROPTERIDINE PYROPHOSPHOKINASE"/>
    <property type="match status" value="1"/>
</dbReference>
<evidence type="ECO:0000256" key="4">
    <source>
        <dbReference type="ARBA" id="ARBA00016218"/>
    </source>
</evidence>
<proteinExistence type="inferred from homology"/>
<keyword evidence="5" id="KW-0808">Transferase</keyword>
<keyword evidence="8" id="KW-0067">ATP-binding</keyword>
<evidence type="ECO:0000256" key="9">
    <source>
        <dbReference type="ARBA" id="ARBA00022909"/>
    </source>
</evidence>
<dbReference type="GO" id="GO:0046656">
    <property type="term" value="P:folic acid biosynthetic process"/>
    <property type="evidence" value="ECO:0007669"/>
    <property type="project" value="UniProtKB-KW"/>
</dbReference>
<comment type="similarity">
    <text evidence="2">Belongs to the HPPK family.</text>
</comment>
<accession>K0X2Q1</accession>
<dbReference type="GeneID" id="77849738"/>
<evidence type="ECO:0000313" key="14">
    <source>
        <dbReference type="EMBL" id="EJZ61879.1"/>
    </source>
</evidence>
<dbReference type="STRING" id="742726.HMPREF9448_02555"/>
<dbReference type="EMBL" id="ADLE01000018">
    <property type="protein sequence ID" value="EJZ61879.1"/>
    <property type="molecule type" value="Genomic_DNA"/>
</dbReference>
<reference evidence="14 15" key="1">
    <citation type="submission" date="2012-08" db="EMBL/GenBank/DDBJ databases">
        <title>The Genome Sequence of Barnesiella intestinihominis YIT 11860.</title>
        <authorList>
            <consortium name="The Broad Institute Genome Sequencing Platform"/>
            <person name="Earl A."/>
            <person name="Ward D."/>
            <person name="Feldgarden M."/>
            <person name="Gevers D."/>
            <person name="Morotomi M."/>
            <person name="Walker B."/>
            <person name="Young S.K."/>
            <person name="Zeng Q."/>
            <person name="Gargeya S."/>
            <person name="Fitzgerald M."/>
            <person name="Haas B."/>
            <person name="Abouelleil A."/>
            <person name="Alvarado L."/>
            <person name="Arachchi H.M."/>
            <person name="Berlin A.M."/>
            <person name="Chapman S.B."/>
            <person name="Goldberg J."/>
            <person name="Griggs A."/>
            <person name="Gujja S."/>
            <person name="Hansen M."/>
            <person name="Howarth C."/>
            <person name="Imamovic A."/>
            <person name="Larimer J."/>
            <person name="McCowen C."/>
            <person name="Montmayeur A."/>
            <person name="Murphy C."/>
            <person name="Neiman D."/>
            <person name="Pearson M."/>
            <person name="Priest M."/>
            <person name="Roberts A."/>
            <person name="Saif S."/>
            <person name="Shea T."/>
            <person name="Sisk P."/>
            <person name="Sykes S."/>
            <person name="Wortman J."/>
            <person name="Nusbaum C."/>
            <person name="Birren B."/>
        </authorList>
    </citation>
    <scope>NUCLEOTIDE SEQUENCE [LARGE SCALE GENOMIC DNA]</scope>
    <source>
        <strain evidence="14 15">YIT 11860</strain>
    </source>
</reference>
<evidence type="ECO:0000256" key="10">
    <source>
        <dbReference type="ARBA" id="ARBA00029409"/>
    </source>
</evidence>
<organism evidence="14 15">
    <name type="scientific">Barnesiella intestinihominis YIT 11860</name>
    <dbReference type="NCBI Taxonomy" id="742726"/>
    <lineage>
        <taxon>Bacteria</taxon>
        <taxon>Pseudomonadati</taxon>
        <taxon>Bacteroidota</taxon>
        <taxon>Bacteroidia</taxon>
        <taxon>Bacteroidales</taxon>
        <taxon>Barnesiellaceae</taxon>
        <taxon>Barnesiella</taxon>
    </lineage>
</organism>
<comment type="function">
    <text evidence="10">Catalyzes the transfer of pyrophosphate from adenosine triphosphate (ATP) to 6-hydroxymethyl-7,8-dihydropterin, an enzymatic step in folate biosynthesis pathway.</text>
</comment>
<dbReference type="GO" id="GO:0046654">
    <property type="term" value="P:tetrahydrofolate biosynthetic process"/>
    <property type="evidence" value="ECO:0007669"/>
    <property type="project" value="UniProtKB-UniPathway"/>
</dbReference>
<evidence type="ECO:0000256" key="5">
    <source>
        <dbReference type="ARBA" id="ARBA00022679"/>
    </source>
</evidence>
<dbReference type="OrthoDB" id="9808041at2"/>
<dbReference type="NCBIfam" id="TIGR01498">
    <property type="entry name" value="folK"/>
    <property type="match status" value="1"/>
</dbReference>
<dbReference type="InterPro" id="IPR035907">
    <property type="entry name" value="Hppk_sf"/>
</dbReference>
<dbReference type="PATRIC" id="fig|742726.3.peg.2665"/>
<dbReference type="AlphaFoldDB" id="K0X2Q1"/>
<evidence type="ECO:0000256" key="8">
    <source>
        <dbReference type="ARBA" id="ARBA00022840"/>
    </source>
</evidence>
<dbReference type="UniPathway" id="UPA00077">
    <property type="reaction ID" value="UER00155"/>
</dbReference>
<protein>
    <recommendedName>
        <fullName evidence="4">2-amino-4-hydroxy-6-hydroxymethyldihydropteridine pyrophosphokinase</fullName>
        <ecNumber evidence="3">2.7.6.3</ecNumber>
    </recommendedName>
    <alternativeName>
        <fullName evidence="11">6-hydroxymethyl-7,8-dihydropterin pyrophosphokinase</fullName>
    </alternativeName>
    <alternativeName>
        <fullName evidence="12">7,8-dihydro-6-hydroxymethylpterin-pyrophosphokinase</fullName>
    </alternativeName>
</protein>
<evidence type="ECO:0000313" key="15">
    <source>
        <dbReference type="Proteomes" id="UP000006044"/>
    </source>
</evidence>
<keyword evidence="15" id="KW-1185">Reference proteome</keyword>
<dbReference type="HOGENOM" id="CLU_097916_1_2_10"/>
<keyword evidence="9" id="KW-0289">Folate biosynthesis</keyword>
<comment type="pathway">
    <text evidence="1">Cofactor biosynthesis; tetrahydrofolate biosynthesis; 2-amino-4-hydroxy-6-hydroxymethyl-7,8-dihydropteridine diphosphate from 7,8-dihydroneopterin triphosphate: step 4/4.</text>
</comment>
<dbReference type="InterPro" id="IPR000550">
    <property type="entry name" value="Hppk"/>
</dbReference>
<dbReference type="eggNOG" id="COG0801">
    <property type="taxonomic scope" value="Bacteria"/>
</dbReference>
<gene>
    <name evidence="14" type="ORF">HMPREF9448_02555</name>
</gene>
<dbReference type="CDD" id="cd00483">
    <property type="entry name" value="HPPK"/>
    <property type="match status" value="1"/>
</dbReference>
<name>K0X2Q1_9BACT</name>
<evidence type="ECO:0000256" key="1">
    <source>
        <dbReference type="ARBA" id="ARBA00005051"/>
    </source>
</evidence>
<dbReference type="Proteomes" id="UP000006044">
    <property type="component" value="Unassembled WGS sequence"/>
</dbReference>
<dbReference type="EC" id="2.7.6.3" evidence="3"/>
<feature type="domain" description="7,8-dihydro-6-hydroxymethylpterin-pyrophosphokinase" evidence="13">
    <location>
        <begin position="6"/>
        <end position="137"/>
    </location>
</feature>
<comment type="caution">
    <text evidence="14">The sequence shown here is derived from an EMBL/GenBank/DDBJ whole genome shotgun (WGS) entry which is preliminary data.</text>
</comment>
<dbReference type="GO" id="GO:0016301">
    <property type="term" value="F:kinase activity"/>
    <property type="evidence" value="ECO:0007669"/>
    <property type="project" value="UniProtKB-KW"/>
</dbReference>
<dbReference type="Gene3D" id="3.30.70.560">
    <property type="entry name" value="7,8-Dihydro-6-hydroxymethylpterin-pyrophosphokinase HPPK"/>
    <property type="match status" value="1"/>
</dbReference>
<sequence>MGKRVYLGLGSNLGNKERIVRKAIDKIGERVGAVVAMSSFYKTAPWGYQSVHTFCNAAISVDTDLSPEEVLFTVQEIERELGSKKHRERDGSYVDRLIDIDLLDYDGLVLDTHSLVLPHPYMHKRTFVMTPLVEIAPQWVHPVLGKTATELLEGLRNEK</sequence>
<keyword evidence="6" id="KW-0547">Nucleotide-binding</keyword>
<evidence type="ECO:0000259" key="13">
    <source>
        <dbReference type="Pfam" id="PF01288"/>
    </source>
</evidence>
<evidence type="ECO:0000256" key="7">
    <source>
        <dbReference type="ARBA" id="ARBA00022777"/>
    </source>
</evidence>
<dbReference type="SUPFAM" id="SSF55083">
    <property type="entry name" value="6-hydroxymethyl-7,8-dihydropterin pyrophosphokinase, HPPK"/>
    <property type="match status" value="1"/>
</dbReference>
<dbReference type="GO" id="GO:0003848">
    <property type="term" value="F:2-amino-4-hydroxy-6-hydroxymethyldihydropteridine diphosphokinase activity"/>
    <property type="evidence" value="ECO:0007669"/>
    <property type="project" value="UniProtKB-EC"/>
</dbReference>
<dbReference type="Pfam" id="PF01288">
    <property type="entry name" value="HPPK"/>
    <property type="match status" value="1"/>
</dbReference>
<evidence type="ECO:0000256" key="12">
    <source>
        <dbReference type="ARBA" id="ARBA00033413"/>
    </source>
</evidence>
<evidence type="ECO:0000256" key="6">
    <source>
        <dbReference type="ARBA" id="ARBA00022741"/>
    </source>
</evidence>
<evidence type="ECO:0000256" key="3">
    <source>
        <dbReference type="ARBA" id="ARBA00013253"/>
    </source>
</evidence>
<evidence type="ECO:0000256" key="2">
    <source>
        <dbReference type="ARBA" id="ARBA00005810"/>
    </source>
</evidence>
<dbReference type="RefSeq" id="WP_008862933.1">
    <property type="nucleotide sequence ID" value="NZ_CAXSYG010000001.1"/>
</dbReference>
<dbReference type="GO" id="GO:0005524">
    <property type="term" value="F:ATP binding"/>
    <property type="evidence" value="ECO:0007669"/>
    <property type="project" value="UniProtKB-KW"/>
</dbReference>
<keyword evidence="7 14" id="KW-0418">Kinase</keyword>
<evidence type="ECO:0000256" key="11">
    <source>
        <dbReference type="ARBA" id="ARBA00029766"/>
    </source>
</evidence>